<dbReference type="OrthoDB" id="5425892at2759"/>
<evidence type="ECO:0000313" key="3">
    <source>
        <dbReference type="Proteomes" id="UP000308671"/>
    </source>
</evidence>
<gene>
    <name evidence="2" type="ORF">BGAL_0536g00060</name>
</gene>
<feature type="compositionally biased region" description="Low complexity" evidence="1">
    <location>
        <begin position="95"/>
        <end position="104"/>
    </location>
</feature>
<evidence type="ECO:0000313" key="2">
    <source>
        <dbReference type="EMBL" id="THV45058.1"/>
    </source>
</evidence>
<sequence length="111" mass="12177">MTSIASQQSKPNHSDEASIPHHSKPTSDSTASHLAEIIEVSIPDGRRNSGGETLPSSVDTWKPNLDRRQSWNHQDLKRLHVEEGLKKEDWDNDAGAEAVGYSYEGGEGGKK</sequence>
<dbReference type="AlphaFoldDB" id="A0A4S8QK51"/>
<feature type="region of interest" description="Disordered" evidence="1">
    <location>
        <begin position="1"/>
        <end position="111"/>
    </location>
</feature>
<comment type="caution">
    <text evidence="2">The sequence shown here is derived from an EMBL/GenBank/DDBJ whole genome shotgun (WGS) entry which is preliminary data.</text>
</comment>
<dbReference type="Proteomes" id="UP000308671">
    <property type="component" value="Unassembled WGS sequence"/>
</dbReference>
<name>A0A4S8QK51_9HELO</name>
<organism evidence="2 3">
    <name type="scientific">Botrytis galanthina</name>
    <dbReference type="NCBI Taxonomy" id="278940"/>
    <lineage>
        <taxon>Eukaryota</taxon>
        <taxon>Fungi</taxon>
        <taxon>Dikarya</taxon>
        <taxon>Ascomycota</taxon>
        <taxon>Pezizomycotina</taxon>
        <taxon>Leotiomycetes</taxon>
        <taxon>Helotiales</taxon>
        <taxon>Sclerotiniaceae</taxon>
        <taxon>Botrytis</taxon>
    </lineage>
</organism>
<feature type="compositionally biased region" description="Polar residues" evidence="1">
    <location>
        <begin position="1"/>
        <end position="11"/>
    </location>
</feature>
<feature type="compositionally biased region" description="Basic and acidic residues" evidence="1">
    <location>
        <begin position="64"/>
        <end position="89"/>
    </location>
</feature>
<accession>A0A4S8QK51</accession>
<feature type="compositionally biased region" description="Polar residues" evidence="1">
    <location>
        <begin position="50"/>
        <end position="59"/>
    </location>
</feature>
<proteinExistence type="predicted"/>
<keyword evidence="3" id="KW-1185">Reference proteome</keyword>
<evidence type="ECO:0000256" key="1">
    <source>
        <dbReference type="SAM" id="MobiDB-lite"/>
    </source>
</evidence>
<dbReference type="EMBL" id="PQXL01000535">
    <property type="protein sequence ID" value="THV45058.1"/>
    <property type="molecule type" value="Genomic_DNA"/>
</dbReference>
<reference evidence="2 3" key="1">
    <citation type="submission" date="2017-12" db="EMBL/GenBank/DDBJ databases">
        <title>Comparative genomics of Botrytis spp.</title>
        <authorList>
            <person name="Valero-Jimenez C.A."/>
            <person name="Tapia P."/>
            <person name="Veloso J."/>
            <person name="Silva-Moreno E."/>
            <person name="Staats M."/>
            <person name="Valdes J.H."/>
            <person name="Van Kan J.A.L."/>
        </authorList>
    </citation>
    <scope>NUCLEOTIDE SEQUENCE [LARGE SCALE GENOMIC DNA]</scope>
    <source>
        <strain evidence="2 3">MUCL435</strain>
    </source>
</reference>
<protein>
    <submittedName>
        <fullName evidence="2">Uncharacterized protein</fullName>
    </submittedName>
</protein>